<feature type="compositionally biased region" description="Polar residues" evidence="3">
    <location>
        <begin position="1903"/>
        <end position="1916"/>
    </location>
</feature>
<evidence type="ECO:0000259" key="4">
    <source>
        <dbReference type="SMART" id="SM01359"/>
    </source>
</evidence>
<feature type="compositionally biased region" description="Acidic residues" evidence="3">
    <location>
        <begin position="584"/>
        <end position="597"/>
    </location>
</feature>
<dbReference type="RefSeq" id="WP_111739129.1">
    <property type="nucleotide sequence ID" value="NZ_LR698987.1"/>
</dbReference>
<dbReference type="InterPro" id="IPR011625">
    <property type="entry name" value="A2M_N_BRD"/>
</dbReference>
<dbReference type="OrthoDB" id="9767116at2"/>
<dbReference type="SUPFAM" id="SSF48239">
    <property type="entry name" value="Terpenoid cyclases/Protein prenyltransferases"/>
    <property type="match status" value="1"/>
</dbReference>
<feature type="domain" description="Alpha-2-macroglobulin" evidence="5">
    <location>
        <begin position="1292"/>
        <end position="1382"/>
    </location>
</feature>
<feature type="region of interest" description="Disordered" evidence="3">
    <location>
        <begin position="575"/>
        <end position="602"/>
    </location>
</feature>
<dbReference type="Pfam" id="PF00207">
    <property type="entry name" value="A2M"/>
    <property type="match status" value="1"/>
</dbReference>
<dbReference type="Gene3D" id="2.60.40.1930">
    <property type="match status" value="1"/>
</dbReference>
<evidence type="ECO:0000313" key="6">
    <source>
        <dbReference type="EMBL" id="SQI35639.1"/>
    </source>
</evidence>
<feature type="domain" description="Alpha-2-macroglobulin bait region" evidence="4">
    <location>
        <begin position="1087"/>
        <end position="1226"/>
    </location>
</feature>
<evidence type="ECO:0000259" key="5">
    <source>
        <dbReference type="SMART" id="SM01360"/>
    </source>
</evidence>
<sequence>MDVLRFLLRFPFTLLRAIGWTLSACLRVLGLLLTPFIGRVQWRTPGWLRAVGRSLLWAEGGVNRYPKSSALAVVLLAAAGSGGYYAYHWNLNRPVPIDPAPLVIHKTNVRLQVPSPVNYRSATAEPQRLTLKFSRPAAPIERIGKTVTEGITLSPAVAGEWRWQDERTLTFTAAKAMPMGQEYQVTFNNAQLVAPQVALTQSEATFKIAAFDYRLSQREFYQDPRDPQKKSAIFSVTFNAPVDVQSFEKRLNLTLSPNQKLKHSVVYDDKKLQAWVHSEQIAPSDNDMQVTLSIDKGVTSAASVNATATPKTYTVKVPSLYSLSVDHIHSQLIETEGGKDARALILSLSDAVNEKAIASSTRAWLLPQHKPTKSAQTDKDAVYPWQIEEIDESIMSQSDSLPIVMNDNEQENQASFSFTYNAPANRYLLVEVSAGLASAGGYRLKNNVYRLVSVPDYPQTLRFVSEGSLLSMKGDKRITVTARNVPGLKLDIKRVIPSQLQHIVSFKNETFTAADFDRLNAEYFTESFSYQTAINVSNPGDVKYEGIDLSRYLTSDPKSKRGIFLLSLKPWDPQKNTVKKNENEYDGNDPEAMDEEAEPRPTDSRFVVVTDLGIMSKTSVDGSRDVFVQSIHSGEPVSGATVSVIAKNGTTLLSKTTAEDGHVAFPSLKDFRAEQTAVMFLVEKEGDVSFLPTYAYYDRQLELSRFDIFGESTPRDPRTLGSYLFSDRGVYRPGEKFNIGLITRTVDWKTPVTGIPLRAEVRDPRNTLMAEFPLTLEASGFNELSYTTAENSPTGDWTVDLYLVGKDKRDSRLLGSTMVRIKEFEPDRLKVALTLTPDRKQGWVKPSELKADIDVQNLFGTPAQDRRVKSKLTLRPIYPNFSQFADYQFYENRRSGDGFDTELEERTTDANGKASIALGLEAYGDATYQLQLISEAFEAGGGRSVTAAARVMVSPHDYLVGVKADGSLDYISHRSERKINLLAVDPSLAQIPLSGLKAELLEQKYLSVLTRENSGVYKYQSKLKEAAIAEEPLSISAQGTDFTLNTEKPGNFVLVIKDADNKVLNRVSYTVAGNANVSRSLERNAELKLTLNKTSYRQGEDIEVAINAPYAGSGIITIERDKVYHWQWFHTDTTSSVQTIRLPADMEGNGYINVQFIRDMNSDEIFMSPLSYGVAPFKISHEARQAKIEIDSPEIIKPGETLSIKVKTDSAQRVTVFAVDEGILQVARYRLKDPLDYFFRKRALEVESAQILDLILPEFSKMLSLASAPGGDAGEGVDLHLNPFKRKKDEPVAYWSGITDVNGEAEFSYRVPDYFNGKLRVMAVSVTPERIGHTQRYTTVRDDFVLSPNVPTTVSPGDQFDVTLGVANNLTGLNGEKTTLDVAIKPPPQLEVVGNQNYSLSLAEKQEGVVTFRLKAKDNLGNASIQFSAHAGDKSASRTVSLSLRPAAPFRTQSIMGRMDGTQQNVSDIRQMYDQFARRDARVSRSPLVLTNGLSQYLADYPNACSEQIVSQTVPLLFQQRHPETKAGSVQEKTRSQVRNVITTLLARQNSQGAVGEWRSSPDADPFITPYVVQFLLEAREAGYPISESLLKSANGYLARMAANDAMYTQDDLRLRAFATYLLTRQGEVTTGLLAAVQTRMQKNAPDSWQQDLGSLYLAASYKMLKMDKQADALLQPTWEALSKSYDKAWWTRGYFDPLVQDSTRLYLIVRHFPEKAGSIPPQLLENMALRLKEERYTTYSSAMTILALEYYTARLQTPAAPVSGLSISVKQGEKQQAGGSLMIGSTTVSSFDAQATEVLFHNPENVPAWYVVTQAGYDRHLPTKPVSRGLEISRDYVNEEGNIVNSVALGEKLYVRLKIRANAKEGLNSLAIVDLLPGGFEVVQQSPESAGASSDDGTAASWQSPKASSGSRFQPSYSDIREDRVIIYGHATKQAQEFVYQIKATNSGVFTVPPAFGEAMYNRDIQALAVGTGTLTVTAPNAIR</sequence>
<evidence type="ECO:0000256" key="3">
    <source>
        <dbReference type="SAM" id="MobiDB-lite"/>
    </source>
</evidence>
<dbReference type="CDD" id="cd02891">
    <property type="entry name" value="A2M_like"/>
    <property type="match status" value="1"/>
</dbReference>
<proteinExistence type="inferred from homology"/>
<dbReference type="InterPro" id="IPR041203">
    <property type="entry name" value="Bact_A2M_MG5"/>
</dbReference>
<gene>
    <name evidence="6" type="ORF">NCTC12151_00478</name>
</gene>
<dbReference type="InterPro" id="IPR021868">
    <property type="entry name" value="Alpha_2_Macroglob_MG3"/>
</dbReference>
<feature type="region of interest" description="Disordered" evidence="3">
    <location>
        <begin position="1887"/>
        <end position="1916"/>
    </location>
</feature>
<feature type="compositionally biased region" description="Low complexity" evidence="3">
    <location>
        <begin position="1890"/>
        <end position="1902"/>
    </location>
</feature>
<evidence type="ECO:0000256" key="1">
    <source>
        <dbReference type="ARBA" id="ARBA00010556"/>
    </source>
</evidence>
<dbReference type="Gene3D" id="2.60.40.3710">
    <property type="match status" value="1"/>
</dbReference>
<dbReference type="Pfam" id="PF07703">
    <property type="entry name" value="A2M_BRD"/>
    <property type="match status" value="1"/>
</dbReference>
<dbReference type="Pfam" id="PF17972">
    <property type="entry name" value="bMG5"/>
    <property type="match status" value="1"/>
</dbReference>
<dbReference type="KEGG" id="lri:NCTC12151_00478"/>
<dbReference type="SMART" id="SM01359">
    <property type="entry name" value="A2M_N_2"/>
    <property type="match status" value="1"/>
</dbReference>
<protein>
    <submittedName>
        <fullName evidence="6">Alpha-2-macroglobulin family N-terminal region</fullName>
    </submittedName>
</protein>
<evidence type="ECO:0000313" key="7">
    <source>
        <dbReference type="Proteomes" id="UP000249005"/>
    </source>
</evidence>
<keyword evidence="7" id="KW-1185">Reference proteome</keyword>
<keyword evidence="2" id="KW-0732">Signal</keyword>
<organism evidence="6 7">
    <name type="scientific">Leminorella richardii</name>
    <dbReference type="NCBI Taxonomy" id="158841"/>
    <lineage>
        <taxon>Bacteria</taxon>
        <taxon>Pseudomonadati</taxon>
        <taxon>Pseudomonadota</taxon>
        <taxon>Gammaproteobacteria</taxon>
        <taxon>Enterobacterales</taxon>
        <taxon>Budviciaceae</taxon>
        <taxon>Leminorella</taxon>
    </lineage>
</organism>
<dbReference type="Pfam" id="PF17973">
    <property type="entry name" value="bMG10"/>
    <property type="match status" value="1"/>
</dbReference>
<dbReference type="PANTHER" id="PTHR40094">
    <property type="entry name" value="ALPHA-2-MACROGLOBULIN HOMOLOG"/>
    <property type="match status" value="1"/>
</dbReference>
<dbReference type="Pfam" id="PF01835">
    <property type="entry name" value="MG2"/>
    <property type="match status" value="1"/>
</dbReference>
<dbReference type="PANTHER" id="PTHR40094:SF1">
    <property type="entry name" value="UBIQUITIN DOMAIN-CONTAINING PROTEIN"/>
    <property type="match status" value="1"/>
</dbReference>
<comment type="similarity">
    <text evidence="1">Belongs to the protease inhibitor I39 (alpha-2-macroglobulin) family. Bacterial alpha-2-macroglobulin subfamily.</text>
</comment>
<dbReference type="InterPro" id="IPR002890">
    <property type="entry name" value="MG2"/>
</dbReference>
<evidence type="ECO:0000256" key="2">
    <source>
        <dbReference type="ARBA" id="ARBA00022729"/>
    </source>
</evidence>
<dbReference type="InterPro" id="IPR008930">
    <property type="entry name" value="Terpenoid_cyclase/PrenylTrfase"/>
</dbReference>
<dbReference type="EMBL" id="LS483470">
    <property type="protein sequence ID" value="SQI35639.1"/>
    <property type="molecule type" value="Genomic_DNA"/>
</dbReference>
<dbReference type="InterPro" id="IPR001599">
    <property type="entry name" value="Macroglobln_a2"/>
</dbReference>
<dbReference type="GO" id="GO:0004866">
    <property type="term" value="F:endopeptidase inhibitor activity"/>
    <property type="evidence" value="ECO:0007669"/>
    <property type="project" value="InterPro"/>
</dbReference>
<dbReference type="SMART" id="SM01360">
    <property type="entry name" value="A2M"/>
    <property type="match status" value="1"/>
</dbReference>
<dbReference type="InterPro" id="IPR051802">
    <property type="entry name" value="YfhM-like"/>
</dbReference>
<dbReference type="Pfam" id="PF11974">
    <property type="entry name" value="bMG3"/>
    <property type="match status" value="1"/>
</dbReference>
<dbReference type="Proteomes" id="UP000249005">
    <property type="component" value="Chromosome 1"/>
</dbReference>
<dbReference type="InterPro" id="IPR041246">
    <property type="entry name" value="Bact_MG10"/>
</dbReference>
<dbReference type="Gene3D" id="1.50.10.20">
    <property type="match status" value="1"/>
</dbReference>
<reference evidence="6 7" key="1">
    <citation type="submission" date="2018-06" db="EMBL/GenBank/DDBJ databases">
        <authorList>
            <consortium name="Pathogen Informatics"/>
            <person name="Doyle S."/>
        </authorList>
    </citation>
    <scope>NUCLEOTIDE SEQUENCE [LARGE SCALE GENOMIC DNA]</scope>
    <source>
        <strain evidence="6 7">NCTC12151</strain>
    </source>
</reference>
<name>A0A2X4UAL0_9GAMM</name>
<accession>A0A2X4UAL0</accession>